<keyword evidence="5" id="KW-0411">Iron-sulfur</keyword>
<evidence type="ECO:0000256" key="2">
    <source>
        <dbReference type="ARBA" id="ARBA00022723"/>
    </source>
</evidence>
<proteinExistence type="predicted"/>
<keyword evidence="2" id="KW-0479">Metal-binding</keyword>
<dbReference type="PROSITE" id="PS51296">
    <property type="entry name" value="RIESKE"/>
    <property type="match status" value="1"/>
</dbReference>
<dbReference type="Gene3D" id="2.102.10.10">
    <property type="entry name" value="Rieske [2Fe-2S] iron-sulphur domain"/>
    <property type="match status" value="1"/>
</dbReference>
<dbReference type="RefSeq" id="WP_136735054.1">
    <property type="nucleotide sequence ID" value="NZ_SWDB01000010.1"/>
</dbReference>
<protein>
    <submittedName>
        <fullName evidence="7">Aromatic ring-hydroxylating dioxygenase subunit alpha</fullName>
    </submittedName>
</protein>
<dbReference type="Pfam" id="PF00355">
    <property type="entry name" value="Rieske"/>
    <property type="match status" value="1"/>
</dbReference>
<evidence type="ECO:0000256" key="5">
    <source>
        <dbReference type="ARBA" id="ARBA00023014"/>
    </source>
</evidence>
<feature type="domain" description="Rieske" evidence="6">
    <location>
        <begin position="6"/>
        <end position="112"/>
    </location>
</feature>
<dbReference type="InterPro" id="IPR036922">
    <property type="entry name" value="Rieske_2Fe-2S_sf"/>
</dbReference>
<dbReference type="PANTHER" id="PTHR21266:SF59">
    <property type="entry name" value="BLR4922 PROTEIN"/>
    <property type="match status" value="1"/>
</dbReference>
<evidence type="ECO:0000256" key="3">
    <source>
        <dbReference type="ARBA" id="ARBA00023002"/>
    </source>
</evidence>
<reference evidence="7 8" key="1">
    <citation type="submission" date="2019-04" db="EMBL/GenBank/DDBJ databases">
        <title>Thalassotalea guangxiensis sp. nov., isolated from sediment of the coastal wetland.</title>
        <authorList>
            <person name="Zheng S."/>
            <person name="Zhang D."/>
        </authorList>
    </citation>
    <scope>NUCLEOTIDE SEQUENCE [LARGE SCALE GENOMIC DNA]</scope>
    <source>
        <strain evidence="7 8">ZS-4</strain>
    </source>
</reference>
<dbReference type="InterPro" id="IPR044043">
    <property type="entry name" value="VanA_C_cat"/>
</dbReference>
<dbReference type="GO" id="GO:0051213">
    <property type="term" value="F:dioxygenase activity"/>
    <property type="evidence" value="ECO:0007669"/>
    <property type="project" value="UniProtKB-KW"/>
</dbReference>
<comment type="caution">
    <text evidence="7">The sequence shown here is derived from an EMBL/GenBank/DDBJ whole genome shotgun (WGS) entry which is preliminary data.</text>
</comment>
<evidence type="ECO:0000256" key="4">
    <source>
        <dbReference type="ARBA" id="ARBA00023004"/>
    </source>
</evidence>
<dbReference type="SUPFAM" id="SSF55961">
    <property type="entry name" value="Bet v1-like"/>
    <property type="match status" value="1"/>
</dbReference>
<dbReference type="AlphaFoldDB" id="A0A4V6WMK8"/>
<evidence type="ECO:0000259" key="6">
    <source>
        <dbReference type="PROSITE" id="PS51296"/>
    </source>
</evidence>
<dbReference type="InterPro" id="IPR017941">
    <property type="entry name" value="Rieske_2Fe-2S"/>
</dbReference>
<name>A0A4V6WMK8_9GAMM</name>
<keyword evidence="4" id="KW-0408">Iron</keyword>
<keyword evidence="8" id="KW-1185">Reference proteome</keyword>
<evidence type="ECO:0000313" key="7">
    <source>
        <dbReference type="EMBL" id="TKB46046.1"/>
    </source>
</evidence>
<dbReference type="InterPro" id="IPR050584">
    <property type="entry name" value="Cholesterol_7-desaturase"/>
</dbReference>
<dbReference type="OrthoDB" id="9769355at2"/>
<gene>
    <name evidence="7" type="ORF">E8M12_05305</name>
</gene>
<evidence type="ECO:0000256" key="1">
    <source>
        <dbReference type="ARBA" id="ARBA00022714"/>
    </source>
</evidence>
<dbReference type="GO" id="GO:0046872">
    <property type="term" value="F:metal ion binding"/>
    <property type="evidence" value="ECO:0007669"/>
    <property type="project" value="UniProtKB-KW"/>
</dbReference>
<dbReference type="GO" id="GO:0051537">
    <property type="term" value="F:2 iron, 2 sulfur cluster binding"/>
    <property type="evidence" value="ECO:0007669"/>
    <property type="project" value="UniProtKB-KW"/>
</dbReference>
<dbReference type="PANTHER" id="PTHR21266">
    <property type="entry name" value="IRON-SULFUR DOMAIN CONTAINING PROTEIN"/>
    <property type="match status" value="1"/>
</dbReference>
<evidence type="ECO:0000313" key="8">
    <source>
        <dbReference type="Proteomes" id="UP000307999"/>
    </source>
</evidence>
<keyword evidence="7" id="KW-0223">Dioxygenase</keyword>
<dbReference type="Proteomes" id="UP000307999">
    <property type="component" value="Unassembled WGS sequence"/>
</dbReference>
<accession>A0A4V6WMK8</accession>
<organism evidence="7 8">
    <name type="scientific">Thalassotalea mangrovi</name>
    <dbReference type="NCBI Taxonomy" id="2572245"/>
    <lineage>
        <taxon>Bacteria</taxon>
        <taxon>Pseudomonadati</taxon>
        <taxon>Pseudomonadota</taxon>
        <taxon>Gammaproteobacteria</taxon>
        <taxon>Alteromonadales</taxon>
        <taxon>Colwelliaceae</taxon>
        <taxon>Thalassotalea</taxon>
    </lineage>
</organism>
<dbReference type="SUPFAM" id="SSF50022">
    <property type="entry name" value="ISP domain"/>
    <property type="match status" value="1"/>
</dbReference>
<keyword evidence="1" id="KW-0001">2Fe-2S</keyword>
<dbReference type="Gene3D" id="3.90.380.10">
    <property type="entry name" value="Naphthalene 1,2-dioxygenase Alpha Subunit, Chain A, domain 1"/>
    <property type="match status" value="1"/>
</dbReference>
<dbReference type="Pfam" id="PF19112">
    <property type="entry name" value="VanA_C"/>
    <property type="match status" value="1"/>
</dbReference>
<dbReference type="EMBL" id="SWDB01000010">
    <property type="protein sequence ID" value="TKB46046.1"/>
    <property type="molecule type" value="Genomic_DNA"/>
</dbReference>
<dbReference type="CDD" id="cd03469">
    <property type="entry name" value="Rieske_RO_Alpha_N"/>
    <property type="match status" value="1"/>
</dbReference>
<sequence>MLMNLWYVAEWSDNVKDKPVKAKLLSQDLVLFRDLEGKVKCLANTCLHRGGSLAGGWVNEKRDCVVCPYHGWQYNGNGKCQKIPSEGDSFEVPKRFKVDSYPVEEKYGMIWVFMGDLPEDKRYPIPPLPEFDNPDWRGLKTEFTWQAEASRVVENGIDIAHASFVHPVFGYPSTAEDNYIDEVEKHEWWAKSTNVMYPPQLKGGFLGWRRLLRKDKQETRVHPEWHLPGMVVRIQIDIREGWHIVMFDANTPIDEHTTRTFAWQFRSFMKSSLFDKGSMKRLTTILEEDAEIVEASQPYYLPETLSNEVSVKSDKFMSTFRMARRKLIEEQGWQVDTLARDQYKGKKVLTIPSPARREALEAGDGWVFDAMPMTPAIKQPRIKNAFEQEVDVLTTESANSKKVIIE</sequence>
<keyword evidence="3" id="KW-0560">Oxidoreductase</keyword>